<reference evidence="1 2" key="1">
    <citation type="journal article" date="2007" name="Appl. Environ. Microbiol.">
        <title>Genome sequence of the cellulolytic gliding bacterium Cytophaga hutchinsonii.</title>
        <authorList>
            <person name="Xie G."/>
            <person name="Bruce D.C."/>
            <person name="Challacombe J.F."/>
            <person name="Chertkov O."/>
            <person name="Detter J.C."/>
            <person name="Gilna P."/>
            <person name="Han C.S."/>
            <person name="Lucas S."/>
            <person name="Misra M."/>
            <person name="Myers G.L."/>
            <person name="Richardson P."/>
            <person name="Tapia R."/>
            <person name="Thayer N."/>
            <person name="Thompson L.S."/>
            <person name="Brettin T.S."/>
            <person name="Henrissat B."/>
            <person name="Wilson D.B."/>
            <person name="McBride M.J."/>
        </authorList>
    </citation>
    <scope>NUCLEOTIDE SEQUENCE [LARGE SCALE GENOMIC DNA]</scope>
    <source>
        <strain evidence="2">ATCC 33406 / DSM 1761 / CIP 103989 / NBRC 15051 / NCIMB 9469 / D465</strain>
    </source>
</reference>
<dbReference type="RefSeq" id="WP_011585911.1">
    <property type="nucleotide sequence ID" value="NC_008255.1"/>
</dbReference>
<protein>
    <recommendedName>
        <fullName evidence="3">DUF4272 domain-containing protein</fullName>
    </recommendedName>
</protein>
<dbReference type="Proteomes" id="UP000001822">
    <property type="component" value="Chromosome"/>
</dbReference>
<sequence length="206" mass="24187">MTALERKEQTETFLKTLGIPVQDELPVIEEESDVHIRTVQEITARIMILTYLNCLVTQEELQPIILEYLQTHGLWAKVSPNEKRLFEKTSFTDEEKDLIAMRAECIWVLLWSINKVERLTLPTREVNVDELFPLLPPFLDDPFDYIKDASLRTATEILNEADFIFRLNWAMSKTPVEGLNAHIAFERYFTVNWITSVRMEWEDQPV</sequence>
<evidence type="ECO:0000313" key="2">
    <source>
        <dbReference type="Proteomes" id="UP000001822"/>
    </source>
</evidence>
<dbReference type="Pfam" id="PF14094">
    <property type="entry name" value="DUF4272"/>
    <property type="match status" value="1"/>
</dbReference>
<dbReference type="EMBL" id="CP000383">
    <property type="protein sequence ID" value="ABG59801.1"/>
    <property type="molecule type" value="Genomic_DNA"/>
</dbReference>
<evidence type="ECO:0008006" key="3">
    <source>
        <dbReference type="Google" id="ProtNLM"/>
    </source>
</evidence>
<dbReference type="AlphaFoldDB" id="A0A6N4STM0"/>
<accession>A0A6N4STM0</accession>
<dbReference type="OrthoDB" id="4399984at2"/>
<gene>
    <name evidence="1" type="ordered locus">CHU_2548</name>
</gene>
<organism evidence="1 2">
    <name type="scientific">Cytophaga hutchinsonii (strain ATCC 33406 / DSM 1761 / CIP 103989 / NBRC 15051 / NCIMB 9469 / D465)</name>
    <dbReference type="NCBI Taxonomy" id="269798"/>
    <lineage>
        <taxon>Bacteria</taxon>
        <taxon>Pseudomonadati</taxon>
        <taxon>Bacteroidota</taxon>
        <taxon>Cytophagia</taxon>
        <taxon>Cytophagales</taxon>
        <taxon>Cytophagaceae</taxon>
        <taxon>Cytophaga</taxon>
    </lineage>
</organism>
<name>A0A6N4STM0_CYTH3</name>
<evidence type="ECO:0000313" key="1">
    <source>
        <dbReference type="EMBL" id="ABG59801.1"/>
    </source>
</evidence>
<keyword evidence="2" id="KW-1185">Reference proteome</keyword>
<dbReference type="KEGG" id="chu:CHU_2548"/>
<proteinExistence type="predicted"/>
<dbReference type="InterPro" id="IPR025368">
    <property type="entry name" value="DUF4272"/>
</dbReference>